<evidence type="ECO:0000256" key="3">
    <source>
        <dbReference type="ARBA" id="ARBA00022808"/>
    </source>
</evidence>
<reference evidence="11" key="1">
    <citation type="journal article" date="2019" name="Int. J. Syst. Evol. Microbiol.">
        <title>The Global Catalogue of Microorganisms (GCM) 10K type strain sequencing project: providing services to taxonomists for standard genome sequencing and annotation.</title>
        <authorList>
            <consortium name="The Broad Institute Genomics Platform"/>
            <consortium name="The Broad Institute Genome Sequencing Center for Infectious Disease"/>
            <person name="Wu L."/>
            <person name="Ma J."/>
        </authorList>
    </citation>
    <scope>NUCLEOTIDE SEQUENCE [LARGE SCALE GENOMIC DNA]</scope>
    <source>
        <strain evidence="11">CGMCC 1.19062</strain>
    </source>
</reference>
<comment type="pathway">
    <text evidence="1 6 8">Amino-acid degradation; L-histidine degradation into L-glutamate; N-formimidoyl-L-glutamate from L-histidine: step 1/3.</text>
</comment>
<comment type="caution">
    <text evidence="10">The sequence shown here is derived from an EMBL/GenBank/DDBJ whole genome shotgun (WGS) entry which is preliminary data.</text>
</comment>
<dbReference type="EC" id="4.3.1.3" evidence="2 6"/>
<evidence type="ECO:0000256" key="8">
    <source>
        <dbReference type="RuleBase" id="RU004479"/>
    </source>
</evidence>
<dbReference type="PROSITE" id="PS00488">
    <property type="entry name" value="PAL_HISTIDASE"/>
    <property type="match status" value="1"/>
</dbReference>
<dbReference type="PANTHER" id="PTHR10362">
    <property type="entry name" value="HISTIDINE AMMONIA-LYASE"/>
    <property type="match status" value="1"/>
</dbReference>
<comment type="catalytic activity">
    <reaction evidence="5 6 8">
        <text>L-histidine = trans-urocanate + NH4(+)</text>
        <dbReference type="Rhea" id="RHEA:21232"/>
        <dbReference type="ChEBI" id="CHEBI:17771"/>
        <dbReference type="ChEBI" id="CHEBI:28938"/>
        <dbReference type="ChEBI" id="CHEBI:57595"/>
        <dbReference type="EC" id="4.3.1.3"/>
    </reaction>
</comment>
<keyword evidence="11" id="KW-1185">Reference proteome</keyword>
<keyword evidence="4 6" id="KW-0456">Lyase</keyword>
<dbReference type="InterPro" id="IPR008948">
    <property type="entry name" value="L-Aspartase-like"/>
</dbReference>
<evidence type="ECO:0000313" key="11">
    <source>
        <dbReference type="Proteomes" id="UP001597295"/>
    </source>
</evidence>
<dbReference type="GO" id="GO:0004397">
    <property type="term" value="F:histidine ammonia-lyase activity"/>
    <property type="evidence" value="ECO:0007669"/>
    <property type="project" value="UniProtKB-EC"/>
</dbReference>
<comment type="subcellular location">
    <subcellularLocation>
        <location evidence="6 9">Cytoplasm</location>
    </subcellularLocation>
</comment>
<feature type="cross-link" description="5-imidazolinone (Ala-Gly)" evidence="6">
    <location>
        <begin position="139"/>
        <end position="141"/>
    </location>
</feature>
<dbReference type="Gene3D" id="1.20.200.10">
    <property type="entry name" value="Fumarase/aspartase (Central domain)"/>
    <property type="match status" value="1"/>
</dbReference>
<dbReference type="NCBIfam" id="NF006871">
    <property type="entry name" value="PRK09367.1"/>
    <property type="match status" value="1"/>
</dbReference>
<dbReference type="NCBIfam" id="TIGR01225">
    <property type="entry name" value="hutH"/>
    <property type="match status" value="1"/>
</dbReference>
<evidence type="ECO:0000256" key="6">
    <source>
        <dbReference type="HAMAP-Rule" id="MF_00229"/>
    </source>
</evidence>
<evidence type="ECO:0000256" key="1">
    <source>
        <dbReference type="ARBA" id="ARBA00005113"/>
    </source>
</evidence>
<gene>
    <name evidence="6 10" type="primary">hutH</name>
    <name evidence="10" type="ORF">ACFSM5_13085</name>
</gene>
<keyword evidence="6" id="KW-0963">Cytoplasm</keyword>
<dbReference type="CDD" id="cd00332">
    <property type="entry name" value="PAL-HAL"/>
    <property type="match status" value="1"/>
</dbReference>
<dbReference type="Gene3D" id="1.10.275.10">
    <property type="entry name" value="Fumarase/aspartase (N-terminal domain)"/>
    <property type="match status" value="1"/>
</dbReference>
<accession>A0ABW5DTQ3</accession>
<organism evidence="10 11">
    <name type="scientific">Lacibacterium aquatile</name>
    <dbReference type="NCBI Taxonomy" id="1168082"/>
    <lineage>
        <taxon>Bacteria</taxon>
        <taxon>Pseudomonadati</taxon>
        <taxon>Pseudomonadota</taxon>
        <taxon>Alphaproteobacteria</taxon>
        <taxon>Rhodospirillales</taxon>
        <taxon>Rhodospirillaceae</taxon>
    </lineage>
</organism>
<evidence type="ECO:0000256" key="7">
    <source>
        <dbReference type="RuleBase" id="RU003954"/>
    </source>
</evidence>
<name>A0ABW5DTQ3_9PROT</name>
<feature type="modified residue" description="2,3-didehydroalanine (Ser)" evidence="6">
    <location>
        <position position="140"/>
    </location>
</feature>
<protein>
    <recommendedName>
        <fullName evidence="2 6">Histidine ammonia-lyase</fullName>
        <shortName evidence="6">Histidase</shortName>
        <ecNumber evidence="2 6">4.3.1.3</ecNumber>
    </recommendedName>
</protein>
<evidence type="ECO:0000256" key="2">
    <source>
        <dbReference type="ARBA" id="ARBA00012994"/>
    </source>
</evidence>
<comment type="PTM">
    <text evidence="6">Contains an active site 4-methylidene-imidazol-5-one (MIO), which is formed autocatalytically by cyclization and dehydration of residues Ala-Ser-Gly.</text>
</comment>
<dbReference type="HAMAP" id="MF_00229">
    <property type="entry name" value="His_ammonia_lyase"/>
    <property type="match status" value="1"/>
</dbReference>
<keyword evidence="3 6" id="KW-0369">Histidine metabolism</keyword>
<dbReference type="InterPro" id="IPR001106">
    <property type="entry name" value="Aromatic_Lyase"/>
</dbReference>
<evidence type="ECO:0000256" key="5">
    <source>
        <dbReference type="ARBA" id="ARBA00049269"/>
    </source>
</evidence>
<dbReference type="EMBL" id="JBHUIP010000012">
    <property type="protein sequence ID" value="MFD2263829.1"/>
    <property type="molecule type" value="Genomic_DNA"/>
</dbReference>
<evidence type="ECO:0000256" key="4">
    <source>
        <dbReference type="ARBA" id="ARBA00023239"/>
    </source>
</evidence>
<dbReference type="Pfam" id="PF00221">
    <property type="entry name" value="Lyase_aromatic"/>
    <property type="match status" value="1"/>
</dbReference>
<dbReference type="InterPro" id="IPR005921">
    <property type="entry name" value="HutH"/>
</dbReference>
<evidence type="ECO:0000256" key="9">
    <source>
        <dbReference type="RuleBase" id="RU004480"/>
    </source>
</evidence>
<dbReference type="InterPro" id="IPR022313">
    <property type="entry name" value="Phe/His_NH3-lyase_AS"/>
</dbReference>
<dbReference type="SUPFAM" id="SSF48557">
    <property type="entry name" value="L-aspartase-like"/>
    <property type="match status" value="1"/>
</dbReference>
<evidence type="ECO:0000313" key="10">
    <source>
        <dbReference type="EMBL" id="MFD2263829.1"/>
    </source>
</evidence>
<comment type="similarity">
    <text evidence="6 7">Belongs to the PAL/histidase family.</text>
</comment>
<proteinExistence type="inferred from homology"/>
<dbReference type="Proteomes" id="UP001597295">
    <property type="component" value="Unassembled WGS sequence"/>
</dbReference>
<sequence>MRLTPGSVPLSAWRAIANGEVATLDPAAMPAIKASADAVGAILAKGEAVYGINTGFGKLASVRIADADLATLQKNIVLSHAAGVGAPMAPATAKLMMALKLASLARGASGVQVATIQLLEAMLARDVVPVVPAQGSVGASGDLAPLSHMTTVLIGVGEAWFQGVRMPAADALAKAGLKPLNLGPKEGLALLNGTQFSTAQALAGLFAIERVFQAALVTGALSTEAAKGSDTPFDPRIHALRGHKGQAEVADALRALMEGSAIRASHAVGDDRVQDPYCLRCQPQVMGAALDVMRQASVTLAIEANGVSDNPLIFPETGEALSGGNFHAEPVAFAADMLAMAICEIGSLSERRIAMLVDPALSRLPAFLTPKPGLNSGFMIPQVTAAALVSENKQRAFPASVDSIPTSANQEDHVSMAAHGARRLSEMADNAAQVIGIEYLAAAQGIDFHAPLASSKPLEAARTLLRAKVPHLEDDRYFAPDMEKSHALIVGGAIAQTVGALPGLQGDLT</sequence>
<dbReference type="InterPro" id="IPR024083">
    <property type="entry name" value="Fumarase/histidase_N"/>
</dbReference>